<dbReference type="AlphaFoldDB" id="A0A4P7XFW0"/>
<evidence type="ECO:0000256" key="5">
    <source>
        <dbReference type="ARBA" id="ARBA00022692"/>
    </source>
</evidence>
<dbReference type="KEGG" id="hmi:soil367_04920"/>
<evidence type="ECO:0000256" key="7">
    <source>
        <dbReference type="ARBA" id="ARBA00023136"/>
    </source>
</evidence>
<evidence type="ECO:0000313" key="10">
    <source>
        <dbReference type="Proteomes" id="UP000298049"/>
    </source>
</evidence>
<dbReference type="OrthoDB" id="5472127at2"/>
<dbReference type="Pfam" id="PF01925">
    <property type="entry name" value="TauE"/>
    <property type="match status" value="1"/>
</dbReference>
<reference evidence="9 10" key="1">
    <citation type="submission" date="2018-07" db="EMBL/GenBank/DDBJ databases">
        <title>Marsedoiliclastica nanhaica gen. nov. sp. nov., a novel marine hydrocarbonoclastic bacterium isolated from an in-situ enriched hydrocarbon-degrading consortium in deep-sea sediment.</title>
        <authorList>
            <person name="Dong C."/>
            <person name="Ma T."/>
            <person name="Liu R."/>
            <person name="Shao Z."/>
        </authorList>
    </citation>
    <scope>NUCLEOTIDE SEQUENCE [LARGE SCALE GENOMIC DNA]</scope>
    <source>
        <strain evidence="10">soil36-7</strain>
    </source>
</reference>
<accession>A0A4P7XFW0</accession>
<comment type="similarity">
    <text evidence="2 8">Belongs to the 4-toluene sulfonate uptake permease (TSUP) (TC 2.A.102) family.</text>
</comment>
<feature type="transmembrane region" description="Helical" evidence="8">
    <location>
        <begin position="75"/>
        <end position="97"/>
    </location>
</feature>
<evidence type="ECO:0000256" key="2">
    <source>
        <dbReference type="ARBA" id="ARBA00009142"/>
    </source>
</evidence>
<feature type="transmembrane region" description="Helical" evidence="8">
    <location>
        <begin position="194"/>
        <end position="213"/>
    </location>
</feature>
<dbReference type="InterPro" id="IPR002781">
    <property type="entry name" value="TM_pro_TauE-like"/>
</dbReference>
<feature type="transmembrane region" description="Helical" evidence="8">
    <location>
        <begin position="219"/>
        <end position="238"/>
    </location>
</feature>
<keyword evidence="4 8" id="KW-1003">Cell membrane</keyword>
<dbReference type="PANTHER" id="PTHR30269:SF37">
    <property type="entry name" value="MEMBRANE TRANSPORTER PROTEIN"/>
    <property type="match status" value="1"/>
</dbReference>
<evidence type="ECO:0000256" key="8">
    <source>
        <dbReference type="RuleBase" id="RU363041"/>
    </source>
</evidence>
<dbReference type="EMBL" id="CP031093">
    <property type="protein sequence ID" value="QCF25324.1"/>
    <property type="molecule type" value="Genomic_DNA"/>
</dbReference>
<evidence type="ECO:0000256" key="3">
    <source>
        <dbReference type="ARBA" id="ARBA00022448"/>
    </source>
</evidence>
<gene>
    <name evidence="9" type="ORF">soil367_04920</name>
</gene>
<protein>
    <recommendedName>
        <fullName evidence="8">Probable membrane transporter protein</fullName>
    </recommendedName>
</protein>
<feature type="transmembrane region" description="Helical" evidence="8">
    <location>
        <begin position="166"/>
        <end position="187"/>
    </location>
</feature>
<feature type="transmembrane region" description="Helical" evidence="8">
    <location>
        <begin position="103"/>
        <end position="120"/>
    </location>
</feature>
<evidence type="ECO:0000256" key="4">
    <source>
        <dbReference type="ARBA" id="ARBA00022475"/>
    </source>
</evidence>
<evidence type="ECO:0000256" key="6">
    <source>
        <dbReference type="ARBA" id="ARBA00022989"/>
    </source>
</evidence>
<organism evidence="9 10">
    <name type="scientific">Hydrocarboniclastica marina</name>
    <dbReference type="NCBI Taxonomy" id="2259620"/>
    <lineage>
        <taxon>Bacteria</taxon>
        <taxon>Pseudomonadati</taxon>
        <taxon>Pseudomonadota</taxon>
        <taxon>Gammaproteobacteria</taxon>
        <taxon>Alteromonadales</taxon>
        <taxon>Alteromonadaceae</taxon>
        <taxon>Hydrocarboniclastica</taxon>
    </lineage>
</organism>
<proteinExistence type="inferred from homology"/>
<dbReference type="RefSeq" id="WP_136547485.1">
    <property type="nucleotide sequence ID" value="NZ_CP031093.1"/>
</dbReference>
<dbReference type="PANTHER" id="PTHR30269">
    <property type="entry name" value="TRANSMEMBRANE PROTEIN YFCA"/>
    <property type="match status" value="1"/>
</dbReference>
<dbReference type="GO" id="GO:0005886">
    <property type="term" value="C:plasma membrane"/>
    <property type="evidence" value="ECO:0007669"/>
    <property type="project" value="UniProtKB-SubCell"/>
</dbReference>
<keyword evidence="7 8" id="KW-0472">Membrane</keyword>
<comment type="subcellular location">
    <subcellularLocation>
        <location evidence="1 8">Cell membrane</location>
        <topology evidence="1 8">Multi-pass membrane protein</topology>
    </subcellularLocation>
</comment>
<keyword evidence="5 8" id="KW-0812">Transmembrane</keyword>
<keyword evidence="10" id="KW-1185">Reference proteome</keyword>
<dbReference type="InterPro" id="IPR052017">
    <property type="entry name" value="TSUP"/>
</dbReference>
<keyword evidence="3" id="KW-0813">Transport</keyword>
<dbReference type="Proteomes" id="UP000298049">
    <property type="component" value="Chromosome"/>
</dbReference>
<feature type="transmembrane region" description="Helical" evidence="8">
    <location>
        <begin position="132"/>
        <end position="154"/>
    </location>
</feature>
<feature type="transmembrane region" description="Helical" evidence="8">
    <location>
        <begin position="12"/>
        <end position="32"/>
    </location>
</feature>
<sequence>MAVELTLLQLALANFFLMVGACLQGVIGWGIGTLGAPLLFLISPTLLPAPMLLNSAVLTLLLLLRERRSLSLGPLRHAVGGNIVGTVLAGVTLVFIHATAFEALFGLLILVAVGLSIAGFKPQLKRSTSVLAGGASGYMGTITAVGGPPIALIYQNEKGPLVRANLAGFFAFGSFTALVTLYFSGLLGVYQLKLFLLTVPGVIMGFLLSRFFVRRLPVHILRPLILSIAGLAGVSALIRGLL</sequence>
<feature type="transmembrane region" description="Helical" evidence="8">
    <location>
        <begin position="38"/>
        <end position="63"/>
    </location>
</feature>
<evidence type="ECO:0000256" key="1">
    <source>
        <dbReference type="ARBA" id="ARBA00004651"/>
    </source>
</evidence>
<name>A0A4P7XFW0_9ALTE</name>
<keyword evidence="6 8" id="KW-1133">Transmembrane helix</keyword>
<evidence type="ECO:0000313" key="9">
    <source>
        <dbReference type="EMBL" id="QCF25324.1"/>
    </source>
</evidence>